<name>A0AAD7BBX1_9AGAR</name>
<gene>
    <name evidence="1" type="ORF">FB45DRAFT_935277</name>
</gene>
<evidence type="ECO:0000313" key="1">
    <source>
        <dbReference type="EMBL" id="KAJ7616099.1"/>
    </source>
</evidence>
<reference evidence="1" key="1">
    <citation type="submission" date="2023-03" db="EMBL/GenBank/DDBJ databases">
        <title>Massive genome expansion in bonnet fungi (Mycena s.s.) driven by repeated elements and novel gene families across ecological guilds.</title>
        <authorList>
            <consortium name="Lawrence Berkeley National Laboratory"/>
            <person name="Harder C.B."/>
            <person name="Miyauchi S."/>
            <person name="Viragh M."/>
            <person name="Kuo A."/>
            <person name="Thoen E."/>
            <person name="Andreopoulos B."/>
            <person name="Lu D."/>
            <person name="Skrede I."/>
            <person name="Drula E."/>
            <person name="Henrissat B."/>
            <person name="Morin E."/>
            <person name="Kohler A."/>
            <person name="Barry K."/>
            <person name="LaButti K."/>
            <person name="Morin E."/>
            <person name="Salamov A."/>
            <person name="Lipzen A."/>
            <person name="Mereny Z."/>
            <person name="Hegedus B."/>
            <person name="Baldrian P."/>
            <person name="Stursova M."/>
            <person name="Weitz H."/>
            <person name="Taylor A."/>
            <person name="Grigoriev I.V."/>
            <person name="Nagy L.G."/>
            <person name="Martin F."/>
            <person name="Kauserud H."/>
        </authorList>
    </citation>
    <scope>NUCLEOTIDE SEQUENCE</scope>
    <source>
        <strain evidence="1">9284</strain>
    </source>
</reference>
<evidence type="ECO:0000313" key="2">
    <source>
        <dbReference type="Proteomes" id="UP001221142"/>
    </source>
</evidence>
<evidence type="ECO:0008006" key="3">
    <source>
        <dbReference type="Google" id="ProtNLM"/>
    </source>
</evidence>
<comment type="caution">
    <text evidence="1">The sequence shown here is derived from an EMBL/GenBank/DDBJ whole genome shotgun (WGS) entry which is preliminary data.</text>
</comment>
<protein>
    <recommendedName>
        <fullName evidence="3">F-box domain-containing protein</fullName>
    </recommendedName>
</protein>
<proteinExistence type="predicted"/>
<organism evidence="1 2">
    <name type="scientific">Roridomyces roridus</name>
    <dbReference type="NCBI Taxonomy" id="1738132"/>
    <lineage>
        <taxon>Eukaryota</taxon>
        <taxon>Fungi</taxon>
        <taxon>Dikarya</taxon>
        <taxon>Basidiomycota</taxon>
        <taxon>Agaricomycotina</taxon>
        <taxon>Agaricomycetes</taxon>
        <taxon>Agaricomycetidae</taxon>
        <taxon>Agaricales</taxon>
        <taxon>Marasmiineae</taxon>
        <taxon>Mycenaceae</taxon>
        <taxon>Roridomyces</taxon>
    </lineage>
</organism>
<dbReference type="EMBL" id="JARKIF010000023">
    <property type="protein sequence ID" value="KAJ7616099.1"/>
    <property type="molecule type" value="Genomic_DNA"/>
</dbReference>
<dbReference type="AlphaFoldDB" id="A0AAD7BBX1"/>
<dbReference type="Gene3D" id="1.20.1280.50">
    <property type="match status" value="1"/>
</dbReference>
<dbReference type="Proteomes" id="UP001221142">
    <property type="component" value="Unassembled WGS sequence"/>
</dbReference>
<keyword evidence="2" id="KW-1185">Reference proteome</keyword>
<accession>A0AAD7BBX1</accession>
<sequence>MTSALGIAEVLDHIIEFLDSSSDWRACALVQRSWVQLAQSRIFASVNFTSQNDDFGRLLAVLDTSPHLVSSISTLSVDRINIARAPADFHRISALGYTCLTHLVLFGLPTISAPHIFSSIKTLVGIQSLTSVLLDGTFLTPAQSFDIWDGCSASIRRLAYAPPRAAASFNASNPGQLTKKVRLDSIFYVGPVWWFNHPNSRFDVSSLRALKWFGGAELPADILHAARNSLECLSVNVLPTPHSPVDLFPFRHLKRLEICTSLTCPSLPNLCKTIQSLPAQSHASLEVLRFSIDIESTVPPPSAGSDGSWDTDTGICALVEFGRRIEDELQLDAGGQSAKFPALRRVDVSMPIPTPALVKECGEYFRMSVNKEGVRIRWAAWRYRDLFWYLTETA</sequence>